<proteinExistence type="inferred from homology"/>
<dbReference type="EC" id="3.1.3.48" evidence="3"/>
<dbReference type="Pfam" id="PF05706">
    <property type="entry name" value="CDKN3"/>
    <property type="match status" value="1"/>
</dbReference>
<dbReference type="InterPro" id="IPR050561">
    <property type="entry name" value="PTP"/>
</dbReference>
<protein>
    <recommendedName>
        <fullName evidence="10">Cyclin-dependent kinase inhibitor 3</fullName>
        <ecNumber evidence="4">3.1.3.16</ecNumber>
        <ecNumber evidence="3">3.1.3.48</ecNumber>
    </recommendedName>
    <alternativeName>
        <fullName evidence="12">CDK2-associated dual-specificity phosphatase</fullName>
    </alternativeName>
    <alternativeName>
        <fullName evidence="11">Kinase-associated phosphatase</fullName>
    </alternativeName>
</protein>
<dbReference type="GO" id="GO:0004725">
    <property type="term" value="F:protein tyrosine phosphatase activity"/>
    <property type="evidence" value="ECO:0000318"/>
    <property type="project" value="GO_Central"/>
</dbReference>
<keyword evidence="8" id="KW-0131">Cell cycle</keyword>
<dbReference type="InterPro" id="IPR016130">
    <property type="entry name" value="Tyr_Pase_AS"/>
</dbReference>
<dbReference type="GO" id="GO:0004722">
    <property type="term" value="F:protein serine/threonine phosphatase activity"/>
    <property type="evidence" value="ECO:0007669"/>
    <property type="project" value="UniProtKB-EC"/>
</dbReference>
<evidence type="ECO:0000256" key="5">
    <source>
        <dbReference type="ARBA" id="ARBA00022490"/>
    </source>
</evidence>
<dbReference type="OMA" id="CRYKDIR"/>
<evidence type="ECO:0000256" key="8">
    <source>
        <dbReference type="ARBA" id="ARBA00023306"/>
    </source>
</evidence>
<dbReference type="InterPro" id="IPR022778">
    <property type="entry name" value="CDKN3"/>
</dbReference>
<dbReference type="FunFam" id="3.90.190.10:FF:000046">
    <property type="entry name" value="Cyclin-dependent kinase inhibitor 3"/>
    <property type="match status" value="1"/>
</dbReference>
<dbReference type="InterPro" id="IPR029021">
    <property type="entry name" value="Prot-tyrosine_phosphatase-like"/>
</dbReference>
<dbReference type="InterPro" id="IPR000387">
    <property type="entry name" value="Tyr_Pase_dom"/>
</dbReference>
<dbReference type="PANTHER" id="PTHR23339">
    <property type="entry name" value="TYROSINE SPECIFIC PROTEIN PHOSPHATASE AND DUAL SPECIFICITY PROTEIN PHOSPHATASE"/>
    <property type="match status" value="1"/>
</dbReference>
<keyword evidence="17" id="KW-1185">Reference proteome</keyword>
<dbReference type="Gene3D" id="3.90.190.10">
    <property type="entry name" value="Protein tyrosine phosphatase superfamily"/>
    <property type="match status" value="1"/>
</dbReference>
<evidence type="ECO:0000256" key="7">
    <source>
        <dbReference type="ARBA" id="ARBA00022912"/>
    </source>
</evidence>
<dbReference type="RefSeq" id="XP_785719.2">
    <property type="nucleotide sequence ID" value="XM_780626.5"/>
</dbReference>
<dbReference type="GO" id="GO:0005634">
    <property type="term" value="C:nucleus"/>
    <property type="evidence" value="ECO:0000318"/>
    <property type="project" value="GO_Central"/>
</dbReference>
<name>A0A7M7RBW2_STRPU</name>
<evidence type="ECO:0000256" key="11">
    <source>
        <dbReference type="ARBA" id="ARBA00080894"/>
    </source>
</evidence>
<dbReference type="EC" id="3.1.3.16" evidence="4"/>
<dbReference type="Proteomes" id="UP000007110">
    <property type="component" value="Unassembled WGS sequence"/>
</dbReference>
<comment type="similarity">
    <text evidence="2">Belongs to the protein-tyrosine phosphatase family.</text>
</comment>
<keyword evidence="7" id="KW-0904">Protein phosphatase</keyword>
<evidence type="ECO:0000256" key="12">
    <source>
        <dbReference type="ARBA" id="ARBA00082005"/>
    </source>
</evidence>
<dbReference type="KEGG" id="spu:580574"/>
<dbReference type="InterPro" id="IPR008425">
    <property type="entry name" value="CDK_inhib_3"/>
</dbReference>
<dbReference type="GO" id="GO:0005737">
    <property type="term" value="C:cytoplasm"/>
    <property type="evidence" value="ECO:0000318"/>
    <property type="project" value="GO_Central"/>
</dbReference>
<keyword evidence="5" id="KW-0963">Cytoplasm</keyword>
<feature type="active site" description="Phosphocysteine intermediate" evidence="13">
    <location>
        <position position="155"/>
    </location>
</feature>
<feature type="region of interest" description="Disordered" evidence="14">
    <location>
        <begin position="1"/>
        <end position="38"/>
    </location>
</feature>
<reference evidence="17" key="1">
    <citation type="submission" date="2015-02" db="EMBL/GenBank/DDBJ databases">
        <title>Genome sequencing for Strongylocentrotus purpuratus.</title>
        <authorList>
            <person name="Murali S."/>
            <person name="Liu Y."/>
            <person name="Vee V."/>
            <person name="English A."/>
            <person name="Wang M."/>
            <person name="Skinner E."/>
            <person name="Han Y."/>
            <person name="Muzny D.M."/>
            <person name="Worley K.C."/>
            <person name="Gibbs R.A."/>
        </authorList>
    </citation>
    <scope>NUCLEOTIDE SEQUENCE</scope>
</reference>
<dbReference type="PROSITE" id="PS00383">
    <property type="entry name" value="TYR_PHOSPHATASE_1"/>
    <property type="match status" value="1"/>
</dbReference>
<evidence type="ECO:0000313" key="17">
    <source>
        <dbReference type="Proteomes" id="UP000007110"/>
    </source>
</evidence>
<evidence type="ECO:0000256" key="6">
    <source>
        <dbReference type="ARBA" id="ARBA00022801"/>
    </source>
</evidence>
<evidence type="ECO:0000256" key="1">
    <source>
        <dbReference type="ARBA" id="ARBA00004556"/>
    </source>
</evidence>
<evidence type="ECO:0000256" key="4">
    <source>
        <dbReference type="ARBA" id="ARBA00013081"/>
    </source>
</evidence>
<evidence type="ECO:0000259" key="15">
    <source>
        <dbReference type="PROSITE" id="PS50056"/>
    </source>
</evidence>
<dbReference type="CTD" id="1033"/>
<reference evidence="16" key="2">
    <citation type="submission" date="2021-01" db="UniProtKB">
        <authorList>
            <consortium name="EnsemblMetazoa"/>
        </authorList>
    </citation>
    <scope>IDENTIFICATION</scope>
</reference>
<evidence type="ECO:0000313" key="16">
    <source>
        <dbReference type="EnsemblMetazoa" id="XP_785719"/>
    </source>
</evidence>
<dbReference type="OrthoDB" id="19045at2759"/>
<dbReference type="CDD" id="cd14505">
    <property type="entry name" value="CDKN3-like"/>
    <property type="match status" value="1"/>
</dbReference>
<evidence type="ECO:0000256" key="9">
    <source>
        <dbReference type="ARBA" id="ARBA00064980"/>
    </source>
</evidence>
<sequence>MGVPTENSQAKRDTTAVRDDAACSSGFDSSDDDQEPVDKSPFQIDWLDLSEYGIAEKLGISGLPGCRFDDTWRSMESDINGLISQGVEDVFVLCTRGELNKYRVRRLMQEYTTAGLSVHHYPFPAGLVPSPANCMKMLEEIRINLNAGTGTLVHCFGGIGRSSLIIACLLLMLDDYMEWKDAIAKVRQLKGSRAIQTVKQYNFVSDFRKMREEYEATRPDGDRRSISR</sequence>
<keyword evidence="6" id="KW-0378">Hydrolase</keyword>
<comment type="subcellular location">
    <subcellularLocation>
        <location evidence="1">Cytoplasm</location>
        <location evidence="1">Perinuclear region</location>
    </subcellularLocation>
</comment>
<feature type="compositionally biased region" description="Basic and acidic residues" evidence="14">
    <location>
        <begin position="9"/>
        <end position="21"/>
    </location>
</feature>
<accession>A0A7M7RBW2</accession>
<dbReference type="GeneID" id="580574"/>
<feature type="domain" description="Tyrosine specific protein phosphatases" evidence="15">
    <location>
        <begin position="132"/>
        <end position="201"/>
    </location>
</feature>
<dbReference type="PROSITE" id="PS50056">
    <property type="entry name" value="TYR_PHOSPHATASE_2"/>
    <property type="match status" value="1"/>
</dbReference>
<dbReference type="InParanoid" id="A0A7M7RBW2"/>
<evidence type="ECO:0000256" key="2">
    <source>
        <dbReference type="ARBA" id="ARBA00009580"/>
    </source>
</evidence>
<comment type="subunit">
    <text evidence="9">Interacts with cyclin-dependent kinases such as CDK1, CDK2 and CDK3. Does not interact with CDK4. Interacts (via C-terminus) with phosphorylated CDK2 (via C-terminal helix). Interacts with MS4A3 (via C-terminus); the interaction enhances CDKN3 enzymatic activity.</text>
</comment>
<dbReference type="SUPFAM" id="SSF52799">
    <property type="entry name" value="(Phosphotyrosine protein) phosphatases II"/>
    <property type="match status" value="1"/>
</dbReference>
<organism evidence="16 17">
    <name type="scientific">Strongylocentrotus purpuratus</name>
    <name type="common">Purple sea urchin</name>
    <dbReference type="NCBI Taxonomy" id="7668"/>
    <lineage>
        <taxon>Eukaryota</taxon>
        <taxon>Metazoa</taxon>
        <taxon>Echinodermata</taxon>
        <taxon>Eleutherozoa</taxon>
        <taxon>Echinozoa</taxon>
        <taxon>Echinoidea</taxon>
        <taxon>Euechinoidea</taxon>
        <taxon>Echinacea</taxon>
        <taxon>Camarodonta</taxon>
        <taxon>Echinidea</taxon>
        <taxon>Strongylocentrotidae</taxon>
        <taxon>Strongylocentrotus</taxon>
    </lineage>
</organism>
<dbReference type="InterPro" id="IPR003595">
    <property type="entry name" value="Tyr_Pase_cat"/>
</dbReference>
<dbReference type="AlphaFoldDB" id="A0A7M7RBW2"/>
<dbReference type="SMART" id="SM00404">
    <property type="entry name" value="PTPc_motif"/>
    <property type="match status" value="1"/>
</dbReference>
<evidence type="ECO:0000256" key="14">
    <source>
        <dbReference type="SAM" id="MobiDB-lite"/>
    </source>
</evidence>
<evidence type="ECO:0000256" key="10">
    <source>
        <dbReference type="ARBA" id="ARBA00067397"/>
    </source>
</evidence>
<evidence type="ECO:0000256" key="13">
    <source>
        <dbReference type="PIRSR" id="PIRSR037322-1"/>
    </source>
</evidence>
<evidence type="ECO:0000256" key="3">
    <source>
        <dbReference type="ARBA" id="ARBA00013064"/>
    </source>
</evidence>
<dbReference type="EnsemblMetazoa" id="XM_780626">
    <property type="protein sequence ID" value="XP_785719"/>
    <property type="gene ID" value="LOC580574"/>
</dbReference>
<dbReference type="PIRSF" id="PIRSF037322">
    <property type="entry name" value="CDKN3"/>
    <property type="match status" value="1"/>
</dbReference>
<dbReference type="GO" id="GO:0048471">
    <property type="term" value="C:perinuclear region of cytoplasm"/>
    <property type="evidence" value="ECO:0007669"/>
    <property type="project" value="UniProtKB-SubCell"/>
</dbReference>